<dbReference type="Proteomes" id="UP000279422">
    <property type="component" value="Unassembled WGS sequence"/>
</dbReference>
<comment type="caution">
    <text evidence="1">The sequence shown here is derived from an EMBL/GenBank/DDBJ whole genome shotgun (WGS) entry which is preliminary data.</text>
</comment>
<gene>
    <name evidence="1" type="ORF">DRJ00_08030</name>
</gene>
<protein>
    <recommendedName>
        <fullName evidence="3">Type II toxin-antitoxin system RelE/ParE family toxin</fullName>
    </recommendedName>
</protein>
<dbReference type="InterPro" id="IPR035093">
    <property type="entry name" value="RelE/ParE_toxin_dom_sf"/>
</dbReference>
<evidence type="ECO:0008006" key="3">
    <source>
        <dbReference type="Google" id="ProtNLM"/>
    </source>
</evidence>
<evidence type="ECO:0000313" key="1">
    <source>
        <dbReference type="EMBL" id="RLE07507.1"/>
    </source>
</evidence>
<accession>A0A497E1Z5</accession>
<organism evidence="1 2">
    <name type="scientific">Aerophobetes bacterium</name>
    <dbReference type="NCBI Taxonomy" id="2030807"/>
    <lineage>
        <taxon>Bacteria</taxon>
        <taxon>Candidatus Aerophobota</taxon>
    </lineage>
</organism>
<dbReference type="Gene3D" id="3.30.2310.20">
    <property type="entry name" value="RelE-like"/>
    <property type="match status" value="1"/>
</dbReference>
<name>A0A497E1Z5_UNCAE</name>
<dbReference type="Pfam" id="PF15781">
    <property type="entry name" value="ParE-like_toxin"/>
    <property type="match status" value="1"/>
</dbReference>
<sequence>MSVRKKDLEPYQKQVIRELLVLERDPFKGHALKGTLRGLRSLEFSLPGGACRAVYAVKEKEWVCLIVIVGYHENFYRRAERRIKALRRNGII</sequence>
<dbReference type="SUPFAM" id="SSF143011">
    <property type="entry name" value="RelE-like"/>
    <property type="match status" value="1"/>
</dbReference>
<dbReference type="EMBL" id="QMPZ01000163">
    <property type="protein sequence ID" value="RLE07507.1"/>
    <property type="molecule type" value="Genomic_DNA"/>
</dbReference>
<evidence type="ECO:0000313" key="2">
    <source>
        <dbReference type="Proteomes" id="UP000279422"/>
    </source>
</evidence>
<reference evidence="1 2" key="1">
    <citation type="submission" date="2018-06" db="EMBL/GenBank/DDBJ databases">
        <title>Extensive metabolic versatility and redundancy in microbially diverse, dynamic hydrothermal sediments.</title>
        <authorList>
            <person name="Dombrowski N."/>
            <person name="Teske A."/>
            <person name="Baker B.J."/>
        </authorList>
    </citation>
    <scope>NUCLEOTIDE SEQUENCE [LARGE SCALE GENOMIC DNA]</scope>
    <source>
        <strain evidence="1">B47_G16</strain>
    </source>
</reference>
<dbReference type="InterPro" id="IPR031552">
    <property type="entry name" value="ParE-like_toxin"/>
</dbReference>
<proteinExistence type="predicted"/>
<dbReference type="AlphaFoldDB" id="A0A497E1Z5"/>